<dbReference type="AlphaFoldDB" id="A0A7I7RYK9"/>
<reference evidence="9 10" key="1">
    <citation type="journal article" date="2019" name="Emerg. Microbes Infect.">
        <title>Comprehensive subspecies identification of 175 nontuberculous mycobacteria species based on 7547 genomic profiles.</title>
        <authorList>
            <person name="Matsumoto Y."/>
            <person name="Kinjo T."/>
            <person name="Motooka D."/>
            <person name="Nabeya D."/>
            <person name="Jung N."/>
            <person name="Uechi K."/>
            <person name="Horii T."/>
            <person name="Iida T."/>
            <person name="Fujita J."/>
            <person name="Nakamura S."/>
        </authorList>
    </citation>
    <scope>NUCLEOTIDE SEQUENCE [LARGE SCALE GENOMIC DNA]</scope>
    <source>
        <strain evidence="9 10">JCM 18538</strain>
    </source>
</reference>
<protein>
    <recommendedName>
        <fullName evidence="8">Cutinase</fullName>
        <ecNumber evidence="8">3.1.1.-</ecNumber>
    </recommendedName>
</protein>
<sequence length="191" mass="19083">MGGTIALGSPDGSLPTATASPCADVNVVFARGTDEAPGLGDVGQAFVGQLRDKTGRDIAASPVNYPAHQDVGPGVSDMTSQIRSIVDNCPNTKIVVGGYSLGAAVTNDVLNNTLPPGADQHIAAVVLIGNASRLLNIPVTPGPAFNGKSIDVCNPGDPICSGGPAALSHLQLAYLLTGGIGNAVDFTASKI</sequence>
<dbReference type="InterPro" id="IPR000675">
    <property type="entry name" value="Cutinase/axe"/>
</dbReference>
<accession>A0A7I7RYK9</accession>
<evidence type="ECO:0000256" key="4">
    <source>
        <dbReference type="ARBA" id="ARBA00022525"/>
    </source>
</evidence>
<dbReference type="GO" id="GO:0052689">
    <property type="term" value="F:carboxylic ester hydrolase activity"/>
    <property type="evidence" value="ECO:0007669"/>
    <property type="project" value="UniProtKB-KW"/>
</dbReference>
<keyword evidence="7" id="KW-1015">Disulfide bond</keyword>
<dbReference type="PANTHER" id="PTHR33630:SF9">
    <property type="entry name" value="CUTINASE 4"/>
    <property type="match status" value="1"/>
</dbReference>
<comment type="similarity">
    <text evidence="2 8">Belongs to the cutinase family.</text>
</comment>
<keyword evidence="10" id="KW-1185">Reference proteome</keyword>
<dbReference type="InterPro" id="IPR043580">
    <property type="entry name" value="CUTINASE_1"/>
</dbReference>
<dbReference type="SUPFAM" id="SSF53474">
    <property type="entry name" value="alpha/beta-Hydrolases"/>
    <property type="match status" value="1"/>
</dbReference>
<keyword evidence="5" id="KW-0732">Signal</keyword>
<comment type="function">
    <text evidence="8">Catalyzes the hydrolysis of complex carboxylic polyesters found in the cell wall of plants. Degrades cutin, a macromolecule that forms the structure of the plant cuticle.</text>
</comment>
<keyword evidence="6 8" id="KW-0378">Hydrolase</keyword>
<dbReference type="InterPro" id="IPR029058">
    <property type="entry name" value="AB_hydrolase_fold"/>
</dbReference>
<evidence type="ECO:0000256" key="7">
    <source>
        <dbReference type="ARBA" id="ARBA00023157"/>
    </source>
</evidence>
<evidence type="ECO:0000256" key="3">
    <source>
        <dbReference type="ARBA" id="ARBA00022487"/>
    </source>
</evidence>
<evidence type="ECO:0000256" key="5">
    <source>
        <dbReference type="ARBA" id="ARBA00022729"/>
    </source>
</evidence>
<evidence type="ECO:0000256" key="6">
    <source>
        <dbReference type="ARBA" id="ARBA00022801"/>
    </source>
</evidence>
<dbReference type="KEGG" id="marz:MARA_27090"/>
<keyword evidence="4 8" id="KW-0964">Secreted</keyword>
<gene>
    <name evidence="9" type="primary">cut2_4</name>
    <name evidence="9" type="ORF">MARA_27090</name>
</gene>
<evidence type="ECO:0000313" key="10">
    <source>
        <dbReference type="Proteomes" id="UP000467428"/>
    </source>
</evidence>
<organism evidence="9 10">
    <name type="scientific">Mycolicibacterium arabiense</name>
    <dbReference type="NCBI Taxonomy" id="1286181"/>
    <lineage>
        <taxon>Bacteria</taxon>
        <taxon>Bacillati</taxon>
        <taxon>Actinomycetota</taxon>
        <taxon>Actinomycetes</taxon>
        <taxon>Mycobacteriales</taxon>
        <taxon>Mycobacteriaceae</taxon>
        <taxon>Mycolicibacterium</taxon>
    </lineage>
</organism>
<comment type="subcellular location">
    <subcellularLocation>
        <location evidence="1 8">Secreted</location>
    </subcellularLocation>
</comment>
<dbReference type="PROSITE" id="PS00155">
    <property type="entry name" value="CUTINASE_1"/>
    <property type="match status" value="1"/>
</dbReference>
<dbReference type="Proteomes" id="UP000467428">
    <property type="component" value="Chromosome"/>
</dbReference>
<dbReference type="EC" id="3.1.1.-" evidence="8"/>
<evidence type="ECO:0000256" key="8">
    <source>
        <dbReference type="RuleBase" id="RU361263"/>
    </source>
</evidence>
<name>A0A7I7RYK9_9MYCO</name>
<geneLocation type="plasmid" evidence="10">
    <name>pjcm18538 dna</name>
</geneLocation>
<dbReference type="Gene3D" id="3.40.50.1820">
    <property type="entry name" value="alpha/beta hydrolase"/>
    <property type="match status" value="1"/>
</dbReference>
<keyword evidence="3 8" id="KW-0719">Serine esterase</keyword>
<dbReference type="SMART" id="SM01110">
    <property type="entry name" value="Cutinase"/>
    <property type="match status" value="1"/>
</dbReference>
<dbReference type="PANTHER" id="PTHR33630">
    <property type="entry name" value="CUTINASE RV1984C-RELATED-RELATED"/>
    <property type="match status" value="1"/>
</dbReference>
<evidence type="ECO:0000256" key="2">
    <source>
        <dbReference type="ARBA" id="ARBA00007534"/>
    </source>
</evidence>
<proteinExistence type="inferred from homology"/>
<evidence type="ECO:0000256" key="1">
    <source>
        <dbReference type="ARBA" id="ARBA00004613"/>
    </source>
</evidence>
<dbReference type="GO" id="GO:0005576">
    <property type="term" value="C:extracellular region"/>
    <property type="evidence" value="ECO:0007669"/>
    <property type="project" value="UniProtKB-SubCell"/>
</dbReference>
<dbReference type="EMBL" id="AP022593">
    <property type="protein sequence ID" value="BBY49241.1"/>
    <property type="molecule type" value="Genomic_DNA"/>
</dbReference>
<dbReference type="Pfam" id="PF01083">
    <property type="entry name" value="Cutinase"/>
    <property type="match status" value="1"/>
</dbReference>
<evidence type="ECO:0000313" key="9">
    <source>
        <dbReference type="EMBL" id="BBY49241.1"/>
    </source>
</evidence>